<dbReference type="AlphaFoldDB" id="A0AAW2F5T3"/>
<keyword evidence="3" id="KW-1185">Reference proteome</keyword>
<dbReference type="CDD" id="cd00303">
    <property type="entry name" value="retropepsin_like"/>
    <property type="match status" value="1"/>
</dbReference>
<dbReference type="InterPro" id="IPR019103">
    <property type="entry name" value="Peptidase_aspartic_DDI1-type"/>
</dbReference>
<proteinExistence type="predicted"/>
<dbReference type="Gene3D" id="2.40.70.10">
    <property type="entry name" value="Acid Proteases"/>
    <property type="match status" value="1"/>
</dbReference>
<evidence type="ECO:0000313" key="2">
    <source>
        <dbReference type="EMBL" id="KAL0111268.1"/>
    </source>
</evidence>
<dbReference type="Proteomes" id="UP001430953">
    <property type="component" value="Unassembled WGS sequence"/>
</dbReference>
<name>A0AAW2F5T3_9HYME</name>
<protein>
    <recommendedName>
        <fullName evidence="1">Aspartic peptidase DDI1-type domain-containing protein</fullName>
    </recommendedName>
</protein>
<reference evidence="2 3" key="1">
    <citation type="submission" date="2023-03" db="EMBL/GenBank/DDBJ databases">
        <title>High recombination rates correlate with genetic variation in Cardiocondyla obscurior ants.</title>
        <authorList>
            <person name="Errbii M."/>
        </authorList>
    </citation>
    <scope>NUCLEOTIDE SEQUENCE [LARGE SCALE GENOMIC DNA]</scope>
    <source>
        <strain evidence="2">Alpha-2009</strain>
        <tissue evidence="2">Whole body</tissue>
    </source>
</reference>
<evidence type="ECO:0000313" key="3">
    <source>
        <dbReference type="Proteomes" id="UP001430953"/>
    </source>
</evidence>
<dbReference type="SUPFAM" id="SSF50630">
    <property type="entry name" value="Acid proteases"/>
    <property type="match status" value="1"/>
</dbReference>
<comment type="caution">
    <text evidence="2">The sequence shown here is derived from an EMBL/GenBank/DDBJ whole genome shotgun (WGS) entry which is preliminary data.</text>
</comment>
<feature type="domain" description="Aspartic peptidase DDI1-type" evidence="1">
    <location>
        <begin position="338"/>
        <end position="416"/>
    </location>
</feature>
<accession>A0AAW2F5T3</accession>
<dbReference type="Pfam" id="PF09668">
    <property type="entry name" value="Asp_protease"/>
    <property type="match status" value="1"/>
</dbReference>
<evidence type="ECO:0000259" key="1">
    <source>
        <dbReference type="Pfam" id="PF09668"/>
    </source>
</evidence>
<dbReference type="GO" id="GO:0006508">
    <property type="term" value="P:proteolysis"/>
    <property type="evidence" value="ECO:0007669"/>
    <property type="project" value="InterPro"/>
</dbReference>
<dbReference type="InterPro" id="IPR021109">
    <property type="entry name" value="Peptidase_aspartic_dom_sf"/>
</dbReference>
<dbReference type="EMBL" id="JADYXP020000013">
    <property type="protein sequence ID" value="KAL0111268.1"/>
    <property type="molecule type" value="Genomic_DNA"/>
</dbReference>
<organism evidence="2 3">
    <name type="scientific">Cardiocondyla obscurior</name>
    <dbReference type="NCBI Taxonomy" id="286306"/>
    <lineage>
        <taxon>Eukaryota</taxon>
        <taxon>Metazoa</taxon>
        <taxon>Ecdysozoa</taxon>
        <taxon>Arthropoda</taxon>
        <taxon>Hexapoda</taxon>
        <taxon>Insecta</taxon>
        <taxon>Pterygota</taxon>
        <taxon>Neoptera</taxon>
        <taxon>Endopterygota</taxon>
        <taxon>Hymenoptera</taxon>
        <taxon>Apocrita</taxon>
        <taxon>Aculeata</taxon>
        <taxon>Formicoidea</taxon>
        <taxon>Formicidae</taxon>
        <taxon>Myrmicinae</taxon>
        <taxon>Cardiocondyla</taxon>
    </lineage>
</organism>
<gene>
    <name evidence="2" type="ORF">PUN28_012872</name>
</gene>
<dbReference type="GO" id="GO:0004190">
    <property type="term" value="F:aspartic-type endopeptidase activity"/>
    <property type="evidence" value="ECO:0007669"/>
    <property type="project" value="InterPro"/>
</dbReference>
<sequence length="512" mass="58489">MENLAQIEEVRQKIRVASTTAIKALLKFSGFTFADNLVKYADMVEFARRLTISNLISCCNILGLKYDGSKEDIISRVCAGLINLNSLVTQDVEEEDAIEEGKEDERSEYFEGEVGVVEARPEVRTVHINGNSQVRFSMTYKDIADFENTATLFGWTKIQKMIFAKKSLSGPAKMLIESEGVMRTWLQFKTVLIKEFADKINSAELQEMLYKRKFYKDETMVSRGKIESEPLNQHVIEGIPDDTNNKLILYGIKTMEDFKETERNKEGAFKKKKAIRKLLTFKKTKEKEQESAIRCYNLSEIGHIALQCNAAEEVKAEKKQTTVNTVCVAFNNKRLKEIMIKDTCLKALIDSGSQVTVMREDVYKNLKLDLLFDTTICLSGFGKKEVWSLGCFQTVVKIDNENFPCTIDVVPSDEMNKTEVVMNVDGITIRKMSPTMFLVQINVLEEKSLNIDTSNTKLREKVETLVKIYKPNMCKTTGVTMRIVFKDDKPIFEKLRRLPASEKEVVKNQVEE</sequence>